<dbReference type="GO" id="GO:0051415">
    <property type="term" value="P:microtubule nucleation by interphase microtubule organizing center"/>
    <property type="evidence" value="ECO:0007669"/>
    <property type="project" value="TreeGrafter"/>
</dbReference>
<name>A0A024G4H7_9STRA</name>
<comment type="similarity">
    <text evidence="2">Belongs to the MOZART1 family.</text>
</comment>
<sequence length="162" mass="18477">MSSTDRHEVMKSAFICIPFEMRAIDIYPFFIAVYELSQLLNTGLDRETLAILMALLQKGVNPEALAAVVKDLRKEAKAGATRDSKRSSNWAISSRTSEESVQRENKSVRVPTKCITFQSDENSARNTFSETYCCYNTTQPCPNLHSISEQEDHFDYFFWNGQ</sequence>
<evidence type="ECO:0000256" key="4">
    <source>
        <dbReference type="ARBA" id="ARBA00023212"/>
    </source>
</evidence>
<gene>
    <name evidence="6" type="ORF">BN9_022110</name>
</gene>
<organism evidence="6 7">
    <name type="scientific">Albugo candida</name>
    <dbReference type="NCBI Taxonomy" id="65357"/>
    <lineage>
        <taxon>Eukaryota</taxon>
        <taxon>Sar</taxon>
        <taxon>Stramenopiles</taxon>
        <taxon>Oomycota</taxon>
        <taxon>Peronosporomycetes</taxon>
        <taxon>Albuginales</taxon>
        <taxon>Albuginaceae</taxon>
        <taxon>Albugo</taxon>
    </lineage>
</organism>
<dbReference type="OrthoDB" id="48571at2759"/>
<evidence type="ECO:0000256" key="3">
    <source>
        <dbReference type="ARBA" id="ARBA00022490"/>
    </source>
</evidence>
<dbReference type="EMBL" id="CAIX01000019">
    <property type="protein sequence ID" value="CCI41427.1"/>
    <property type="molecule type" value="Genomic_DNA"/>
</dbReference>
<evidence type="ECO:0000256" key="5">
    <source>
        <dbReference type="SAM" id="MobiDB-lite"/>
    </source>
</evidence>
<dbReference type="AlphaFoldDB" id="A0A024G4H7"/>
<keyword evidence="3" id="KW-0963">Cytoplasm</keyword>
<evidence type="ECO:0008006" key="8">
    <source>
        <dbReference type="Google" id="ProtNLM"/>
    </source>
</evidence>
<keyword evidence="7" id="KW-1185">Reference proteome</keyword>
<evidence type="ECO:0000256" key="2">
    <source>
        <dbReference type="ARBA" id="ARBA00011015"/>
    </source>
</evidence>
<evidence type="ECO:0000313" key="7">
    <source>
        <dbReference type="Proteomes" id="UP000053237"/>
    </source>
</evidence>
<comment type="caution">
    <text evidence="6">The sequence shown here is derived from an EMBL/GenBank/DDBJ whole genome shotgun (WGS) entry which is preliminary data.</text>
</comment>
<evidence type="ECO:0000313" key="6">
    <source>
        <dbReference type="EMBL" id="CCI41427.1"/>
    </source>
</evidence>
<dbReference type="InterPro" id="IPR022214">
    <property type="entry name" value="MZT1"/>
</dbReference>
<dbReference type="STRING" id="65357.A0A024G4H7"/>
<reference evidence="6 7" key="1">
    <citation type="submission" date="2012-05" db="EMBL/GenBank/DDBJ databases">
        <title>Recombination and specialization in a pathogen metapopulation.</title>
        <authorList>
            <person name="Gardiner A."/>
            <person name="Kemen E."/>
            <person name="Schultz-Larsen T."/>
            <person name="MacLean D."/>
            <person name="Van Oosterhout C."/>
            <person name="Jones J.D.G."/>
        </authorList>
    </citation>
    <scope>NUCLEOTIDE SEQUENCE [LARGE SCALE GENOMIC DNA]</scope>
    <source>
        <strain evidence="6 7">Ac Nc2</strain>
    </source>
</reference>
<accession>A0A024G4H7</accession>
<dbReference type="GO" id="GO:0005819">
    <property type="term" value="C:spindle"/>
    <property type="evidence" value="ECO:0007669"/>
    <property type="project" value="TreeGrafter"/>
</dbReference>
<dbReference type="PANTHER" id="PTHR28520">
    <property type="entry name" value="MITOTIC-SPINDLE ORGANIZING PROTEIN 1"/>
    <property type="match status" value="1"/>
</dbReference>
<dbReference type="GO" id="GO:0090307">
    <property type="term" value="P:mitotic spindle assembly"/>
    <property type="evidence" value="ECO:0007669"/>
    <property type="project" value="TreeGrafter"/>
</dbReference>
<dbReference type="Pfam" id="PF12554">
    <property type="entry name" value="MOZART1"/>
    <property type="match status" value="1"/>
</dbReference>
<dbReference type="Proteomes" id="UP000053237">
    <property type="component" value="Unassembled WGS sequence"/>
</dbReference>
<comment type="subcellular location">
    <subcellularLocation>
        <location evidence="1">Cytoplasm</location>
        <location evidence="1">Cytoskeleton</location>
        <location evidence="1">Microtubule organizing center</location>
    </subcellularLocation>
</comment>
<keyword evidence="4" id="KW-0206">Cytoskeleton</keyword>
<feature type="region of interest" description="Disordered" evidence="5">
    <location>
        <begin position="79"/>
        <end position="104"/>
    </location>
</feature>
<dbReference type="InParanoid" id="A0A024G4H7"/>
<dbReference type="PANTHER" id="PTHR28520:SF2">
    <property type="entry name" value="MITOTIC-SPINDLE ORGANIZING PROTEIN 1"/>
    <property type="match status" value="1"/>
</dbReference>
<dbReference type="GO" id="GO:0033566">
    <property type="term" value="P:gamma-tubulin complex localization"/>
    <property type="evidence" value="ECO:0007669"/>
    <property type="project" value="InterPro"/>
</dbReference>
<dbReference type="GO" id="GO:0000931">
    <property type="term" value="C:gamma-tubulin ring complex"/>
    <property type="evidence" value="ECO:0007669"/>
    <property type="project" value="InterPro"/>
</dbReference>
<proteinExistence type="inferred from homology"/>
<evidence type="ECO:0000256" key="1">
    <source>
        <dbReference type="ARBA" id="ARBA00004267"/>
    </source>
</evidence>
<protein>
    <recommendedName>
        <fullName evidence="8">Mitotic-spindle organizing protein 1</fullName>
    </recommendedName>
</protein>
<dbReference type="GO" id="GO:0031021">
    <property type="term" value="C:interphase microtubule organizing center"/>
    <property type="evidence" value="ECO:0007669"/>
    <property type="project" value="TreeGrafter"/>
</dbReference>